<organism evidence="3 4">
    <name type="scientific">Micromonospora rosaria</name>
    <dbReference type="NCBI Taxonomy" id="47874"/>
    <lineage>
        <taxon>Bacteria</taxon>
        <taxon>Bacillati</taxon>
        <taxon>Actinomycetota</taxon>
        <taxon>Actinomycetes</taxon>
        <taxon>Micromonosporales</taxon>
        <taxon>Micromonosporaceae</taxon>
        <taxon>Micromonospora</taxon>
    </lineage>
</organism>
<gene>
    <name evidence="3" type="ORF">AWW66_25875</name>
</gene>
<keyword evidence="4" id="KW-1185">Reference proteome</keyword>
<name>A0A136PLF6_9ACTN</name>
<evidence type="ECO:0000313" key="3">
    <source>
        <dbReference type="EMBL" id="KXK59156.1"/>
    </source>
</evidence>
<dbReference type="Pfam" id="PF11755">
    <property type="entry name" value="DUF3311"/>
    <property type="match status" value="1"/>
</dbReference>
<reference evidence="3 4" key="1">
    <citation type="submission" date="2016-01" db="EMBL/GenBank/DDBJ databases">
        <title>Whole genome sequence and analysis of Micromonospora rosaria DSM 803, which can produce antibacterial substance rosamicin.</title>
        <authorList>
            <person name="Yang H."/>
            <person name="He X."/>
            <person name="Zhu D."/>
        </authorList>
    </citation>
    <scope>NUCLEOTIDE SEQUENCE [LARGE SCALE GENOMIC DNA]</scope>
    <source>
        <strain evidence="3 4">DSM 803</strain>
    </source>
</reference>
<proteinExistence type="predicted"/>
<evidence type="ECO:0008006" key="5">
    <source>
        <dbReference type="Google" id="ProtNLM"/>
    </source>
</evidence>
<sequence>MAEAREPEPGSTESRPDPASSGPARAGSASGSGSAGAGAARGGSASGSGAAGGGSARRVRARDHSPWNWLLFVPIVVPLVPALFNADSPRLFGWPRFYWLQLAFILLGVATTTLVYQRTKKRGER</sequence>
<dbReference type="EMBL" id="LRQV01000129">
    <property type="protein sequence ID" value="KXK59156.1"/>
    <property type="molecule type" value="Genomic_DNA"/>
</dbReference>
<feature type="compositionally biased region" description="Gly residues" evidence="1">
    <location>
        <begin position="33"/>
        <end position="55"/>
    </location>
</feature>
<accession>A0A136PLF6</accession>
<dbReference type="AlphaFoldDB" id="A0A136PLF6"/>
<protein>
    <recommendedName>
        <fullName evidence="5">DUF3311 domain-containing protein</fullName>
    </recommendedName>
</protein>
<feature type="transmembrane region" description="Helical" evidence="2">
    <location>
        <begin position="67"/>
        <end position="86"/>
    </location>
</feature>
<evidence type="ECO:0000313" key="4">
    <source>
        <dbReference type="Proteomes" id="UP000070620"/>
    </source>
</evidence>
<comment type="caution">
    <text evidence="3">The sequence shown here is derived from an EMBL/GenBank/DDBJ whole genome shotgun (WGS) entry which is preliminary data.</text>
</comment>
<dbReference type="InterPro" id="IPR021741">
    <property type="entry name" value="DUF3311"/>
</dbReference>
<evidence type="ECO:0000256" key="2">
    <source>
        <dbReference type="SAM" id="Phobius"/>
    </source>
</evidence>
<dbReference type="OrthoDB" id="123261at2"/>
<keyword evidence="2" id="KW-0472">Membrane</keyword>
<feature type="compositionally biased region" description="Low complexity" evidence="1">
    <location>
        <begin position="19"/>
        <end position="32"/>
    </location>
</feature>
<evidence type="ECO:0000256" key="1">
    <source>
        <dbReference type="SAM" id="MobiDB-lite"/>
    </source>
</evidence>
<feature type="transmembrane region" description="Helical" evidence="2">
    <location>
        <begin position="98"/>
        <end position="116"/>
    </location>
</feature>
<feature type="region of interest" description="Disordered" evidence="1">
    <location>
        <begin position="1"/>
        <end position="58"/>
    </location>
</feature>
<keyword evidence="2" id="KW-1133">Transmembrane helix</keyword>
<dbReference type="Proteomes" id="UP000070620">
    <property type="component" value="Unassembled WGS sequence"/>
</dbReference>
<keyword evidence="2" id="KW-0812">Transmembrane</keyword>